<evidence type="ECO:0000256" key="3">
    <source>
        <dbReference type="ARBA" id="ARBA00023054"/>
    </source>
</evidence>
<dbReference type="RefSeq" id="WP_349589759.1">
    <property type="nucleotide sequence ID" value="NZ_JBEFLD010000008.1"/>
</dbReference>
<feature type="domain" description="Flagellar hook-associated protein 2 N-terminal" evidence="6">
    <location>
        <begin position="5"/>
        <end position="101"/>
    </location>
</feature>
<evidence type="ECO:0000313" key="9">
    <source>
        <dbReference type="Proteomes" id="UP001433638"/>
    </source>
</evidence>
<dbReference type="EMBL" id="JBEFLD010000008">
    <property type="protein sequence ID" value="MEQ6292047.1"/>
    <property type="molecule type" value="Genomic_DNA"/>
</dbReference>
<evidence type="ECO:0000256" key="2">
    <source>
        <dbReference type="ARBA" id="ARBA00011255"/>
    </source>
</evidence>
<organism evidence="8 9">
    <name type="scientific">Vogesella oryzagri</name>
    <dbReference type="NCBI Taxonomy" id="3160864"/>
    <lineage>
        <taxon>Bacteria</taxon>
        <taxon>Pseudomonadati</taxon>
        <taxon>Pseudomonadota</taxon>
        <taxon>Betaproteobacteria</taxon>
        <taxon>Neisseriales</taxon>
        <taxon>Chromobacteriaceae</taxon>
        <taxon>Vogesella</taxon>
    </lineage>
</organism>
<comment type="subcellular location">
    <subcellularLocation>
        <location evidence="5">Secreted</location>
    </subcellularLocation>
    <subcellularLocation>
        <location evidence="5">Bacterial flagellum</location>
    </subcellularLocation>
</comment>
<dbReference type="InterPro" id="IPR018247">
    <property type="entry name" value="EF_Hand_1_Ca_BS"/>
</dbReference>
<keyword evidence="9" id="KW-1185">Reference proteome</keyword>
<evidence type="ECO:0000259" key="7">
    <source>
        <dbReference type="Pfam" id="PF07195"/>
    </source>
</evidence>
<gene>
    <name evidence="8" type="primary">fliD</name>
    <name evidence="8" type="ORF">ABNW52_15645</name>
</gene>
<dbReference type="Proteomes" id="UP001433638">
    <property type="component" value="Unassembled WGS sequence"/>
</dbReference>
<name>A0ABV1M792_9NEIS</name>
<reference evidence="8" key="1">
    <citation type="submission" date="2024-06" db="EMBL/GenBank/DDBJ databases">
        <title>Genome sequence of Vogesella sp. MAHUQ-64.</title>
        <authorList>
            <person name="Huq M.A."/>
        </authorList>
    </citation>
    <scope>NUCLEOTIDE SEQUENCE</scope>
    <source>
        <strain evidence="8">MAHUQ-64</strain>
    </source>
</reference>
<keyword evidence="5" id="KW-0964">Secreted</keyword>
<keyword evidence="8" id="KW-0282">Flagellum</keyword>
<feature type="domain" description="Flagellar hook-associated protein 2 C-terminal" evidence="7">
    <location>
        <begin position="229"/>
        <end position="441"/>
    </location>
</feature>
<evidence type="ECO:0000313" key="8">
    <source>
        <dbReference type="EMBL" id="MEQ6292047.1"/>
    </source>
</evidence>
<proteinExistence type="inferred from homology"/>
<comment type="subunit">
    <text evidence="2 5">Homopentamer.</text>
</comment>
<dbReference type="PROSITE" id="PS00018">
    <property type="entry name" value="EF_HAND_1"/>
    <property type="match status" value="1"/>
</dbReference>
<evidence type="ECO:0000256" key="5">
    <source>
        <dbReference type="RuleBase" id="RU362066"/>
    </source>
</evidence>
<keyword evidence="3" id="KW-0175">Coiled coil</keyword>
<comment type="caution">
    <text evidence="8">The sequence shown here is derived from an EMBL/GenBank/DDBJ whole genome shotgun (WGS) entry which is preliminary data.</text>
</comment>
<sequence>MSDVSSINPSQLAQQLATAYTQQAQTLLDSQSQRASSTSKALQSLRSALQAFQSAIGSLSGKSSVLQQTATFSNTAVANASTNGSAQAGSYSFFVTKLASANQLAYQGVPTSVTASSAGTLGVSLADGSSFSVTLGNGDLDGDGNLTPTEIARAINQAAGNSSKVAASVMTVNGQPQLLLTAGKTGAGSQITLNTTAVGDSSLQNALNAAPVVLAAADDADVWLGAENSGIHIQQASNSYTGISGVSINFTQAMAPGTAPVTLTVAADNGGTAKNVQSFVDAYNTLKQKLDELTDTGDAASGKAASVFASDAGIRSLRSKLESMLRQSFNSQTLFSYGVSADRNGTLSLNQSKLETALAANPSGLDQLLGGSSGLLAGNKTYLNLWLGSVNGQLKQRQESLDRLQTDLTRRQDQLSQRYDQAFNRYLLQFTQLQTLQSRMSDTNGILAGLSATQ</sequence>
<keyword evidence="8" id="KW-0966">Cell projection</keyword>
<dbReference type="InterPro" id="IPR010809">
    <property type="entry name" value="FliD_C"/>
</dbReference>
<evidence type="ECO:0000256" key="1">
    <source>
        <dbReference type="ARBA" id="ARBA00009764"/>
    </source>
</evidence>
<dbReference type="PANTHER" id="PTHR30288">
    <property type="entry name" value="FLAGELLAR CAP/ASSEMBLY PROTEIN FLID"/>
    <property type="match status" value="1"/>
</dbReference>
<accession>A0ABV1M792</accession>
<keyword evidence="4 5" id="KW-0975">Bacterial flagellum</keyword>
<dbReference type="Pfam" id="PF02465">
    <property type="entry name" value="FliD_N"/>
    <property type="match status" value="1"/>
</dbReference>
<dbReference type="InterPro" id="IPR003481">
    <property type="entry name" value="FliD_N"/>
</dbReference>
<protein>
    <recommendedName>
        <fullName evidence="5">Flagellar hook-associated protein 2</fullName>
        <shortName evidence="5">HAP2</shortName>
    </recommendedName>
    <alternativeName>
        <fullName evidence="5">Flagellar cap protein</fullName>
    </alternativeName>
</protein>
<dbReference type="InterPro" id="IPR040026">
    <property type="entry name" value="FliD"/>
</dbReference>
<comment type="similarity">
    <text evidence="1 5">Belongs to the FliD family.</text>
</comment>
<dbReference type="PANTHER" id="PTHR30288:SF0">
    <property type="entry name" value="FLAGELLAR HOOK-ASSOCIATED PROTEIN 2"/>
    <property type="match status" value="1"/>
</dbReference>
<evidence type="ECO:0000256" key="4">
    <source>
        <dbReference type="ARBA" id="ARBA00023143"/>
    </source>
</evidence>
<dbReference type="Pfam" id="PF07195">
    <property type="entry name" value="FliD_C"/>
    <property type="match status" value="1"/>
</dbReference>
<comment type="function">
    <text evidence="5">Required for morphogenesis and for the elongation of the flagellar filament by facilitating polymerization of the flagellin monomers at the tip of growing filament. Forms a capping structure, which prevents flagellin subunits (transported through the central channel of the flagellum) from leaking out without polymerization at the distal end.</text>
</comment>
<keyword evidence="8" id="KW-0969">Cilium</keyword>
<evidence type="ECO:0000259" key="6">
    <source>
        <dbReference type="Pfam" id="PF02465"/>
    </source>
</evidence>